<dbReference type="InterPro" id="IPR036061">
    <property type="entry name" value="CheW-like_dom_sf"/>
</dbReference>
<evidence type="ECO:0000256" key="10">
    <source>
        <dbReference type="PROSITE-ProRule" id="PRU00110"/>
    </source>
</evidence>
<dbReference type="InterPro" id="IPR005467">
    <property type="entry name" value="His_kinase_dom"/>
</dbReference>
<dbReference type="Gene3D" id="2.30.30.40">
    <property type="entry name" value="SH3 Domains"/>
    <property type="match status" value="1"/>
</dbReference>
<dbReference type="FunFam" id="3.30.565.10:FF:000016">
    <property type="entry name" value="Chemotaxis protein CheA, putative"/>
    <property type="match status" value="1"/>
</dbReference>
<evidence type="ECO:0000256" key="5">
    <source>
        <dbReference type="ARBA" id="ARBA00022553"/>
    </source>
</evidence>
<evidence type="ECO:0000259" key="13">
    <source>
        <dbReference type="PROSITE" id="PS50110"/>
    </source>
</evidence>
<dbReference type="Pfam" id="PF01627">
    <property type="entry name" value="Hpt"/>
    <property type="match status" value="1"/>
</dbReference>
<evidence type="ECO:0000259" key="14">
    <source>
        <dbReference type="PROSITE" id="PS50851"/>
    </source>
</evidence>
<feature type="domain" description="Histidine kinase" evidence="12">
    <location>
        <begin position="247"/>
        <end position="461"/>
    </location>
</feature>
<dbReference type="SUPFAM" id="SSF50341">
    <property type="entry name" value="CheW-like"/>
    <property type="match status" value="1"/>
</dbReference>
<dbReference type="InterPro" id="IPR036890">
    <property type="entry name" value="HATPase_C_sf"/>
</dbReference>
<evidence type="ECO:0000313" key="16">
    <source>
        <dbReference type="EMBL" id="MBI6871923.1"/>
    </source>
</evidence>
<dbReference type="SUPFAM" id="SSF55874">
    <property type="entry name" value="ATPase domain of HSP90 chaperone/DNA topoisomerase II/histidine kinase"/>
    <property type="match status" value="1"/>
</dbReference>
<evidence type="ECO:0000256" key="8">
    <source>
        <dbReference type="ARBA" id="ARBA00023012"/>
    </source>
</evidence>
<organism evidence="16 17">
    <name type="scientific">Clostridium aciditolerans</name>
    <dbReference type="NCBI Taxonomy" id="339861"/>
    <lineage>
        <taxon>Bacteria</taxon>
        <taxon>Bacillati</taxon>
        <taxon>Bacillota</taxon>
        <taxon>Clostridia</taxon>
        <taxon>Eubacteriales</taxon>
        <taxon>Clostridiaceae</taxon>
        <taxon>Clostridium</taxon>
    </lineage>
</organism>
<dbReference type="InterPro" id="IPR001789">
    <property type="entry name" value="Sig_transdc_resp-reg_receiver"/>
</dbReference>
<gene>
    <name evidence="16" type="ORF">I6U51_04275</name>
</gene>
<accession>A0A934HRE9</accession>
<dbReference type="InterPro" id="IPR002545">
    <property type="entry name" value="CheW-lke_dom"/>
</dbReference>
<feature type="modified residue" description="4-aspartylphosphate" evidence="11">
    <location>
        <position position="670"/>
    </location>
</feature>
<keyword evidence="5 11" id="KW-0597">Phosphoprotein</keyword>
<evidence type="ECO:0000256" key="4">
    <source>
        <dbReference type="ARBA" id="ARBA00022500"/>
    </source>
</evidence>
<dbReference type="PROSITE" id="PS50851">
    <property type="entry name" value="CHEW"/>
    <property type="match status" value="1"/>
</dbReference>
<evidence type="ECO:0000256" key="2">
    <source>
        <dbReference type="ARBA" id="ARBA00012438"/>
    </source>
</evidence>
<keyword evidence="4" id="KW-0145">Chemotaxis</keyword>
<name>A0A934HRE9_9CLOT</name>
<dbReference type="PROSITE" id="PS50110">
    <property type="entry name" value="RESPONSE_REGULATORY"/>
    <property type="match status" value="1"/>
</dbReference>
<comment type="function">
    <text evidence="9">May play the central regulatory role in sporulation. It may be an element of the effector pathway responsible for the activation of sporulation genes in response to nutritional stress. Spo0A may act in concert with spo0H (a sigma factor) to control the expression of some genes that are critical to the sporulation process.</text>
</comment>
<dbReference type="SUPFAM" id="SSF47226">
    <property type="entry name" value="Histidine-containing phosphotransfer domain, HPT domain"/>
    <property type="match status" value="1"/>
</dbReference>
<dbReference type="InterPro" id="IPR008207">
    <property type="entry name" value="Sig_transdc_His_kin_Hpt_dom"/>
</dbReference>
<dbReference type="Pfam" id="PF01584">
    <property type="entry name" value="CheW"/>
    <property type="match status" value="1"/>
</dbReference>
<dbReference type="Proteomes" id="UP000622687">
    <property type="component" value="Unassembled WGS sequence"/>
</dbReference>
<sequence length="738" mass="83072">MNTNDAEFLKKLRSTFKIEAYEHVKTISLLLLELEDKPTEENKTAIETIYREFHSLKGAARAVNIKEIEIICHTLEGIFSSIKKGKLILNLQMFDIFNSALDTVEDILAMPEDKIKDISKIIEALSKVESGNFENKGFKEFKNKDVSNNVDIKSISEEIKIKDVEISEAIKAIDKVEDKKTQNDDVIRVSKNKLDTLLVQGEEMLYTKLSAAQRAREIKEINTLFQLWKKEKNDIYIEALENNIGALMKLAENDAKTIEGMIDTFIEDVKDIMLLPFSSIIEIFPKMVRDLCRQTNKEIEFIKSGAEIEVDRRILEEIKDPLIHIIRNCIDHGIEKLEEREKLGKLLKGTISLNITPISSDRVKVEISDDGAGIDIDKVKEKVAKDKLLAEKELKNIEDEKAAMLIFKSGVSTSDIITDISGRGLGLAIVYEKVQKLEGTVTVKTQKQKGTTFTIILPITISSNRGIIIKAAKSPFVIPTGKVEKVMRIKKEEIEVIENMAAILVDNCITPIFKLEDVLGLKSRAVEEALNNTISILVVNHMERKVAFSVDEIVMEQEVLVKRFNKQLKRVRNISGATVLGSGEVVPILDVKDLIKSSLKYGNRASSFTDTSSKDEVLKKSILVVEDSITSRTLLKNILENNGYLVKTAVDGSQGWSLLKSEQFDLVVTDVEMPVMDGFQLTKKIREDSKISEMPVILVTSLESREDKERGVDVGASAYIVKNDFQQGNLLEIIKRLI</sequence>
<keyword evidence="17" id="KW-1185">Reference proteome</keyword>
<dbReference type="SMART" id="SM00260">
    <property type="entry name" value="CheW"/>
    <property type="match status" value="1"/>
</dbReference>
<evidence type="ECO:0000256" key="9">
    <source>
        <dbReference type="ARBA" id="ARBA00024867"/>
    </source>
</evidence>
<dbReference type="InterPro" id="IPR036641">
    <property type="entry name" value="HPT_dom_sf"/>
</dbReference>
<dbReference type="SMART" id="SM00387">
    <property type="entry name" value="HATPase_c"/>
    <property type="match status" value="1"/>
</dbReference>
<dbReference type="InterPro" id="IPR011006">
    <property type="entry name" value="CheY-like_superfamily"/>
</dbReference>
<evidence type="ECO:0000313" key="17">
    <source>
        <dbReference type="Proteomes" id="UP000622687"/>
    </source>
</evidence>
<evidence type="ECO:0000256" key="1">
    <source>
        <dbReference type="ARBA" id="ARBA00000085"/>
    </source>
</evidence>
<evidence type="ECO:0000256" key="6">
    <source>
        <dbReference type="ARBA" id="ARBA00022679"/>
    </source>
</evidence>
<dbReference type="InterPro" id="IPR051315">
    <property type="entry name" value="Bact_Chemotaxis_CheA"/>
</dbReference>
<dbReference type="InterPro" id="IPR004358">
    <property type="entry name" value="Sig_transdc_His_kin-like_C"/>
</dbReference>
<dbReference type="PANTHER" id="PTHR43395">
    <property type="entry name" value="SENSOR HISTIDINE KINASE CHEA"/>
    <property type="match status" value="1"/>
</dbReference>
<evidence type="ECO:0000256" key="7">
    <source>
        <dbReference type="ARBA" id="ARBA00022777"/>
    </source>
</evidence>
<dbReference type="CDD" id="cd00088">
    <property type="entry name" value="HPT"/>
    <property type="match status" value="1"/>
</dbReference>
<dbReference type="SMART" id="SM00073">
    <property type="entry name" value="HPT"/>
    <property type="match status" value="1"/>
</dbReference>
<dbReference type="PROSITE" id="PS50109">
    <property type="entry name" value="HIS_KIN"/>
    <property type="match status" value="1"/>
</dbReference>
<dbReference type="PANTHER" id="PTHR43395:SF1">
    <property type="entry name" value="CHEMOTAXIS PROTEIN CHEA"/>
    <property type="match status" value="1"/>
</dbReference>
<dbReference type="GO" id="GO:0000160">
    <property type="term" value="P:phosphorelay signal transduction system"/>
    <property type="evidence" value="ECO:0007669"/>
    <property type="project" value="UniProtKB-KW"/>
</dbReference>
<proteinExistence type="predicted"/>
<dbReference type="RefSeq" id="WP_211141359.1">
    <property type="nucleotide sequence ID" value="NZ_JAEEGB010000005.1"/>
</dbReference>
<evidence type="ECO:0000259" key="15">
    <source>
        <dbReference type="PROSITE" id="PS50894"/>
    </source>
</evidence>
<dbReference type="EC" id="2.7.13.3" evidence="2"/>
<keyword evidence="8" id="KW-0902">Two-component regulatory system</keyword>
<dbReference type="GO" id="GO:0006935">
    <property type="term" value="P:chemotaxis"/>
    <property type="evidence" value="ECO:0007669"/>
    <property type="project" value="UniProtKB-KW"/>
</dbReference>
<dbReference type="PROSITE" id="PS50894">
    <property type="entry name" value="HPT"/>
    <property type="match status" value="1"/>
</dbReference>
<dbReference type="Gene3D" id="1.20.120.160">
    <property type="entry name" value="HPT domain"/>
    <property type="match status" value="1"/>
</dbReference>
<dbReference type="GO" id="GO:0004673">
    <property type="term" value="F:protein histidine kinase activity"/>
    <property type="evidence" value="ECO:0007669"/>
    <property type="project" value="UniProtKB-EC"/>
</dbReference>
<comment type="catalytic activity">
    <reaction evidence="1">
        <text>ATP + protein L-histidine = ADP + protein N-phospho-L-histidine.</text>
        <dbReference type="EC" id="2.7.13.3"/>
    </reaction>
</comment>
<dbReference type="Gene3D" id="3.30.565.10">
    <property type="entry name" value="Histidine kinase-like ATPase, C-terminal domain"/>
    <property type="match status" value="1"/>
</dbReference>
<dbReference type="EMBL" id="JAEEGB010000005">
    <property type="protein sequence ID" value="MBI6871923.1"/>
    <property type="molecule type" value="Genomic_DNA"/>
</dbReference>
<keyword evidence="7" id="KW-0418">Kinase</keyword>
<dbReference type="SMART" id="SM00448">
    <property type="entry name" value="REC"/>
    <property type="match status" value="1"/>
</dbReference>
<dbReference type="AlphaFoldDB" id="A0A934HRE9"/>
<feature type="domain" description="HPt" evidence="15">
    <location>
        <begin position="5"/>
        <end position="125"/>
    </location>
</feature>
<keyword evidence="6" id="KW-0808">Transferase</keyword>
<dbReference type="Pfam" id="PF00072">
    <property type="entry name" value="Response_reg"/>
    <property type="match status" value="1"/>
</dbReference>
<dbReference type="Gene3D" id="3.40.50.2300">
    <property type="match status" value="1"/>
</dbReference>
<feature type="domain" description="CheW-like" evidence="14">
    <location>
        <begin position="463"/>
        <end position="600"/>
    </location>
</feature>
<evidence type="ECO:0000256" key="11">
    <source>
        <dbReference type="PROSITE-ProRule" id="PRU00169"/>
    </source>
</evidence>
<dbReference type="Pfam" id="PF02518">
    <property type="entry name" value="HATPase_c"/>
    <property type="match status" value="1"/>
</dbReference>
<feature type="modified residue" description="Phosphohistidine" evidence="10">
    <location>
        <position position="54"/>
    </location>
</feature>
<dbReference type="InterPro" id="IPR003594">
    <property type="entry name" value="HATPase_dom"/>
</dbReference>
<feature type="domain" description="Response regulatory" evidence="13">
    <location>
        <begin position="621"/>
        <end position="737"/>
    </location>
</feature>
<dbReference type="SUPFAM" id="SSF52172">
    <property type="entry name" value="CheY-like"/>
    <property type="match status" value="1"/>
</dbReference>
<comment type="caution">
    <text evidence="16">The sequence shown here is derived from an EMBL/GenBank/DDBJ whole genome shotgun (WGS) entry which is preliminary data.</text>
</comment>
<dbReference type="PRINTS" id="PR00344">
    <property type="entry name" value="BCTRLSENSOR"/>
</dbReference>
<protein>
    <recommendedName>
        <fullName evidence="3">Stage 0 sporulation protein A homolog</fullName>
        <ecNumber evidence="2">2.7.13.3</ecNumber>
    </recommendedName>
</protein>
<evidence type="ECO:0000259" key="12">
    <source>
        <dbReference type="PROSITE" id="PS50109"/>
    </source>
</evidence>
<reference evidence="16" key="1">
    <citation type="submission" date="2020-12" db="EMBL/GenBank/DDBJ databases">
        <title>Clostridium thailandense sp. nov., a novel acetogenic bacterium isolated from peat land soil in Thailand.</title>
        <authorList>
            <person name="Chaikitkaew S."/>
            <person name="Birkeland N.K."/>
        </authorList>
    </citation>
    <scope>NUCLEOTIDE SEQUENCE</scope>
    <source>
        <strain evidence="16">DSM 17425</strain>
    </source>
</reference>
<evidence type="ECO:0000256" key="3">
    <source>
        <dbReference type="ARBA" id="ARBA00018672"/>
    </source>
</evidence>